<dbReference type="EMBL" id="JAAAMV010000009">
    <property type="protein sequence ID" value="NBD24818.1"/>
    <property type="molecule type" value="Genomic_DNA"/>
</dbReference>
<feature type="region of interest" description="Disordered" evidence="1">
    <location>
        <begin position="1"/>
        <end position="36"/>
    </location>
</feature>
<reference evidence="2 3" key="1">
    <citation type="submission" date="2020-01" db="EMBL/GenBank/DDBJ databases">
        <title>Paenibacillus soybeanensis sp. nov. isolated from the nodules of soybean (Glycine max(L.) Merr).</title>
        <authorList>
            <person name="Wang H."/>
        </authorList>
    </citation>
    <scope>NUCLEOTIDE SEQUENCE [LARGE SCALE GENOMIC DNA]</scope>
    <source>
        <strain evidence="2 3">T1</strain>
    </source>
</reference>
<organism evidence="2 3">
    <name type="scientific">Paenibacillus glycinis</name>
    <dbReference type="NCBI Taxonomy" id="2697035"/>
    <lineage>
        <taxon>Bacteria</taxon>
        <taxon>Bacillati</taxon>
        <taxon>Bacillota</taxon>
        <taxon>Bacilli</taxon>
        <taxon>Bacillales</taxon>
        <taxon>Paenibacillaceae</taxon>
        <taxon>Paenibacillus</taxon>
    </lineage>
</organism>
<sequence>MQDSSRDYGSLAGAEAGDPGEPGAEAGEPAEPGAAAMISNYRGPSGFCEITFRGLPVGERWVAEEYRIERGRAGQLAARMSWRPFARWRCSFRSIRSCS</sequence>
<name>A0ABW9XQ86_9BACL</name>
<comment type="caution">
    <text evidence="2">The sequence shown here is derived from an EMBL/GenBank/DDBJ whole genome shotgun (WGS) entry which is preliminary data.</text>
</comment>
<evidence type="ECO:0000313" key="3">
    <source>
        <dbReference type="Proteomes" id="UP000665561"/>
    </source>
</evidence>
<protein>
    <submittedName>
        <fullName evidence="2">Uncharacterized protein</fullName>
    </submittedName>
</protein>
<dbReference type="Proteomes" id="UP000665561">
    <property type="component" value="Unassembled WGS sequence"/>
</dbReference>
<keyword evidence="3" id="KW-1185">Reference proteome</keyword>
<feature type="compositionally biased region" description="Low complexity" evidence="1">
    <location>
        <begin position="12"/>
        <end position="36"/>
    </location>
</feature>
<accession>A0ABW9XQ86</accession>
<evidence type="ECO:0000256" key="1">
    <source>
        <dbReference type="SAM" id="MobiDB-lite"/>
    </source>
</evidence>
<proteinExistence type="predicted"/>
<evidence type="ECO:0000313" key="2">
    <source>
        <dbReference type="EMBL" id="NBD24818.1"/>
    </source>
</evidence>
<dbReference type="RefSeq" id="WP_161743628.1">
    <property type="nucleotide sequence ID" value="NZ_JAAAMV010000009.1"/>
</dbReference>
<gene>
    <name evidence="2" type="ORF">GT019_13115</name>
</gene>